<dbReference type="Proteomes" id="UP000789570">
    <property type="component" value="Unassembled WGS sequence"/>
</dbReference>
<sequence>MKTEKNNNPSVYIDWLEKAISEDYIKNYDYAKFTNKEEINSGSYGNIFRANWNDSDTVMVLKSSYSSDIKEIVNE</sequence>
<proteinExistence type="predicted"/>
<organism evidence="1 2">
    <name type="scientific">Funneliformis caledonium</name>
    <dbReference type="NCBI Taxonomy" id="1117310"/>
    <lineage>
        <taxon>Eukaryota</taxon>
        <taxon>Fungi</taxon>
        <taxon>Fungi incertae sedis</taxon>
        <taxon>Mucoromycota</taxon>
        <taxon>Glomeromycotina</taxon>
        <taxon>Glomeromycetes</taxon>
        <taxon>Glomerales</taxon>
        <taxon>Glomeraceae</taxon>
        <taxon>Funneliformis</taxon>
    </lineage>
</organism>
<dbReference type="OrthoDB" id="2315942at2759"/>
<keyword evidence="2" id="KW-1185">Reference proteome</keyword>
<dbReference type="EMBL" id="CAJVPQ010004999">
    <property type="protein sequence ID" value="CAG8662132.1"/>
    <property type="molecule type" value="Genomic_DNA"/>
</dbReference>
<name>A0A9N9H7A5_9GLOM</name>
<dbReference type="AlphaFoldDB" id="A0A9N9H7A5"/>
<evidence type="ECO:0000313" key="2">
    <source>
        <dbReference type="Proteomes" id="UP000789570"/>
    </source>
</evidence>
<protein>
    <submittedName>
        <fullName evidence="1">12163_t:CDS:1</fullName>
    </submittedName>
</protein>
<evidence type="ECO:0000313" key="1">
    <source>
        <dbReference type="EMBL" id="CAG8662132.1"/>
    </source>
</evidence>
<gene>
    <name evidence="1" type="ORF">FCALED_LOCUS11595</name>
</gene>
<accession>A0A9N9H7A5</accession>
<reference evidence="1" key="1">
    <citation type="submission" date="2021-06" db="EMBL/GenBank/DDBJ databases">
        <authorList>
            <person name="Kallberg Y."/>
            <person name="Tangrot J."/>
            <person name="Rosling A."/>
        </authorList>
    </citation>
    <scope>NUCLEOTIDE SEQUENCE</scope>
    <source>
        <strain evidence="1">UK204</strain>
    </source>
</reference>
<comment type="caution">
    <text evidence="1">The sequence shown here is derived from an EMBL/GenBank/DDBJ whole genome shotgun (WGS) entry which is preliminary data.</text>
</comment>
<feature type="non-terminal residue" evidence="1">
    <location>
        <position position="75"/>
    </location>
</feature>
<dbReference type="Gene3D" id="3.30.200.20">
    <property type="entry name" value="Phosphorylase Kinase, domain 1"/>
    <property type="match status" value="1"/>
</dbReference>